<proteinExistence type="predicted"/>
<reference evidence="2" key="1">
    <citation type="submission" date="2018-11" db="EMBL/GenBank/DDBJ databases">
        <authorList>
            <consortium name="Pathogen Informatics"/>
        </authorList>
    </citation>
    <scope>NUCLEOTIDE SEQUENCE</scope>
</reference>
<feature type="region of interest" description="Disordered" evidence="1">
    <location>
        <begin position="1"/>
        <end position="27"/>
    </location>
</feature>
<dbReference type="EMBL" id="CAAALY010271535">
    <property type="protein sequence ID" value="VEL41890.1"/>
    <property type="molecule type" value="Genomic_DNA"/>
</dbReference>
<dbReference type="AlphaFoldDB" id="A0A448XPN9"/>
<organism evidence="2 3">
    <name type="scientific">Protopolystoma xenopodis</name>
    <dbReference type="NCBI Taxonomy" id="117903"/>
    <lineage>
        <taxon>Eukaryota</taxon>
        <taxon>Metazoa</taxon>
        <taxon>Spiralia</taxon>
        <taxon>Lophotrochozoa</taxon>
        <taxon>Platyhelminthes</taxon>
        <taxon>Monogenea</taxon>
        <taxon>Polyopisthocotylea</taxon>
        <taxon>Polystomatidea</taxon>
        <taxon>Polystomatidae</taxon>
        <taxon>Protopolystoma</taxon>
    </lineage>
</organism>
<sequence length="63" mass="7549">MPVGTWRREAKDDMAAGARAGKESEKMEKMRMQQWLFKVTTCWGQDESVEEEKRRHAKWVFCR</sequence>
<evidence type="ECO:0000313" key="3">
    <source>
        <dbReference type="Proteomes" id="UP000784294"/>
    </source>
</evidence>
<evidence type="ECO:0000256" key="1">
    <source>
        <dbReference type="SAM" id="MobiDB-lite"/>
    </source>
</evidence>
<comment type="caution">
    <text evidence="2">The sequence shown here is derived from an EMBL/GenBank/DDBJ whole genome shotgun (WGS) entry which is preliminary data.</text>
</comment>
<gene>
    <name evidence="2" type="ORF">PXEA_LOCUS35330</name>
</gene>
<accession>A0A448XPN9</accession>
<protein>
    <submittedName>
        <fullName evidence="2">Uncharacterized protein</fullName>
    </submittedName>
</protein>
<keyword evidence="3" id="KW-1185">Reference proteome</keyword>
<evidence type="ECO:0000313" key="2">
    <source>
        <dbReference type="EMBL" id="VEL41890.1"/>
    </source>
</evidence>
<name>A0A448XPN9_9PLAT</name>
<dbReference type="Proteomes" id="UP000784294">
    <property type="component" value="Unassembled WGS sequence"/>
</dbReference>
<feature type="non-terminal residue" evidence="2">
    <location>
        <position position="63"/>
    </location>
</feature>